<dbReference type="AlphaFoldDB" id="H0E5I4"/>
<feature type="domain" description="DAPG hydrolase PhiG" evidence="6">
    <location>
        <begin position="98"/>
        <end position="309"/>
    </location>
</feature>
<dbReference type="Pfam" id="PF18089">
    <property type="entry name" value="DAPG_hydrolase"/>
    <property type="match status" value="1"/>
</dbReference>
<evidence type="ECO:0000256" key="1">
    <source>
        <dbReference type="ARBA" id="ARBA00001947"/>
    </source>
</evidence>
<dbReference type="Proteomes" id="UP000005143">
    <property type="component" value="Unassembled WGS sequence"/>
</dbReference>
<dbReference type="GO" id="GO:0046872">
    <property type="term" value="F:metal ion binding"/>
    <property type="evidence" value="ECO:0007669"/>
    <property type="project" value="UniProtKB-KW"/>
</dbReference>
<dbReference type="PROSITE" id="PS51318">
    <property type="entry name" value="TAT"/>
    <property type="match status" value="1"/>
</dbReference>
<evidence type="ECO:0000256" key="2">
    <source>
        <dbReference type="ARBA" id="ARBA00022723"/>
    </source>
</evidence>
<organism evidence="7 8">
    <name type="scientific">Patulibacter medicamentivorans</name>
    <dbReference type="NCBI Taxonomy" id="1097667"/>
    <lineage>
        <taxon>Bacteria</taxon>
        <taxon>Bacillati</taxon>
        <taxon>Actinomycetota</taxon>
        <taxon>Thermoleophilia</taxon>
        <taxon>Solirubrobacterales</taxon>
        <taxon>Patulibacteraceae</taxon>
        <taxon>Patulibacter</taxon>
    </lineage>
</organism>
<evidence type="ECO:0000256" key="4">
    <source>
        <dbReference type="ARBA" id="ARBA00022833"/>
    </source>
</evidence>
<comment type="similarity">
    <text evidence="5">Belongs to the DAPG/phloretin hydrolase family.</text>
</comment>
<protein>
    <recommendedName>
        <fullName evidence="6">DAPG hydrolase PhiG domain-containing protein</fullName>
    </recommendedName>
</protein>
<proteinExistence type="inferred from homology"/>
<evidence type="ECO:0000259" key="6">
    <source>
        <dbReference type="Pfam" id="PF18089"/>
    </source>
</evidence>
<comment type="cofactor">
    <cofactor evidence="1">
        <name>Zn(2+)</name>
        <dbReference type="ChEBI" id="CHEBI:29105"/>
    </cofactor>
</comment>
<keyword evidence="3" id="KW-0378">Hydrolase</keyword>
<comment type="caution">
    <text evidence="7">The sequence shown here is derived from an EMBL/GenBank/DDBJ whole genome shotgun (WGS) entry which is preliminary data.</text>
</comment>
<evidence type="ECO:0000313" key="7">
    <source>
        <dbReference type="EMBL" id="EHN11059.1"/>
    </source>
</evidence>
<dbReference type="RefSeq" id="WP_007574576.1">
    <property type="nucleotide sequence ID" value="NZ_AGUD01000187.1"/>
</dbReference>
<keyword evidence="4" id="KW-0862">Zinc</keyword>
<keyword evidence="8" id="KW-1185">Reference proteome</keyword>
<gene>
    <name evidence="7" type="ORF">PAI11_20750</name>
</gene>
<dbReference type="InterPro" id="IPR041526">
    <property type="entry name" value="DAPG_hydrolase"/>
</dbReference>
<name>H0E5I4_9ACTN</name>
<reference evidence="7 8" key="1">
    <citation type="journal article" date="2013" name="Biodegradation">
        <title>Quantitative proteomic analysis of ibuprofen-degrading Patulibacter sp. strain I11.</title>
        <authorList>
            <person name="Almeida B."/>
            <person name="Kjeldal H."/>
            <person name="Lolas I."/>
            <person name="Knudsen A.D."/>
            <person name="Carvalho G."/>
            <person name="Nielsen K.L."/>
            <person name="Barreto Crespo M.T."/>
            <person name="Stensballe A."/>
            <person name="Nielsen J.L."/>
        </authorList>
    </citation>
    <scope>NUCLEOTIDE SEQUENCE [LARGE SCALE GENOMIC DNA]</scope>
    <source>
        <strain evidence="7 8">I11</strain>
    </source>
</reference>
<dbReference type="EMBL" id="AGUD01000187">
    <property type="protein sequence ID" value="EHN11059.1"/>
    <property type="molecule type" value="Genomic_DNA"/>
</dbReference>
<evidence type="ECO:0000313" key="8">
    <source>
        <dbReference type="Proteomes" id="UP000005143"/>
    </source>
</evidence>
<sequence length="317" mass="34940">MQSQGGDTAKGLDRRTLVRAGTALGAVAIGARPAAAVASAAPRCADRYLGYRPADERQPYAKYMKDRVDPPQPQVPRALAAAALPSRQVPERQALSAELHDPGYAPVETGFGRTRSGEIWVACLTDMPRVAPAMWDWWFAWHSYDGARYKLWHPEAHAYAALRSDRRADPSLTDRQRYRGNTSYVDEYIGGRLDQLAISFQDPARYGIDERRFDGTVICGTVGTALLPVNVGLLVHQVRPTARGAEMRSRFYLNVPGLRGLDPAGISCAVRRGAVLPRSITFDLRFGAALLRHCGEEMNHLARFLPELHAEFGGSRS</sequence>
<evidence type="ECO:0000256" key="5">
    <source>
        <dbReference type="ARBA" id="ARBA00023459"/>
    </source>
</evidence>
<dbReference type="OrthoDB" id="2052122at2"/>
<evidence type="ECO:0000256" key="3">
    <source>
        <dbReference type="ARBA" id="ARBA00022801"/>
    </source>
</evidence>
<dbReference type="GO" id="GO:0016787">
    <property type="term" value="F:hydrolase activity"/>
    <property type="evidence" value="ECO:0007669"/>
    <property type="project" value="UniProtKB-KW"/>
</dbReference>
<accession>H0E5I4</accession>
<keyword evidence="2" id="KW-0479">Metal-binding</keyword>
<dbReference type="InterPro" id="IPR006311">
    <property type="entry name" value="TAT_signal"/>
</dbReference>